<evidence type="ECO:0000313" key="3">
    <source>
        <dbReference type="EMBL" id="QDU87300.1"/>
    </source>
</evidence>
<dbReference type="OrthoDB" id="5459182at2"/>
<dbReference type="EMBL" id="CP036291">
    <property type="protein sequence ID" value="QDU87300.1"/>
    <property type="molecule type" value="Genomic_DNA"/>
</dbReference>
<dbReference type="InterPro" id="IPR007159">
    <property type="entry name" value="SpoVT-AbrB_dom"/>
</dbReference>
<dbReference type="GO" id="GO:0003677">
    <property type="term" value="F:DNA binding"/>
    <property type="evidence" value="ECO:0007669"/>
    <property type="project" value="UniProtKB-UniRule"/>
</dbReference>
<keyword evidence="1" id="KW-0238">DNA-binding</keyword>
<organism evidence="3 4">
    <name type="scientific">Pirellulimonas nuda</name>
    <dbReference type="NCBI Taxonomy" id="2528009"/>
    <lineage>
        <taxon>Bacteria</taxon>
        <taxon>Pseudomonadati</taxon>
        <taxon>Planctomycetota</taxon>
        <taxon>Planctomycetia</taxon>
        <taxon>Pirellulales</taxon>
        <taxon>Lacipirellulaceae</taxon>
        <taxon>Pirellulimonas</taxon>
    </lineage>
</organism>
<reference evidence="3 4" key="1">
    <citation type="submission" date="2019-02" db="EMBL/GenBank/DDBJ databases">
        <title>Deep-cultivation of Planctomycetes and their phenomic and genomic characterization uncovers novel biology.</title>
        <authorList>
            <person name="Wiegand S."/>
            <person name="Jogler M."/>
            <person name="Boedeker C."/>
            <person name="Pinto D."/>
            <person name="Vollmers J."/>
            <person name="Rivas-Marin E."/>
            <person name="Kohn T."/>
            <person name="Peeters S.H."/>
            <person name="Heuer A."/>
            <person name="Rast P."/>
            <person name="Oberbeckmann S."/>
            <person name="Bunk B."/>
            <person name="Jeske O."/>
            <person name="Meyerdierks A."/>
            <person name="Storesund J.E."/>
            <person name="Kallscheuer N."/>
            <person name="Luecker S."/>
            <person name="Lage O.M."/>
            <person name="Pohl T."/>
            <person name="Merkel B.J."/>
            <person name="Hornburger P."/>
            <person name="Mueller R.-W."/>
            <person name="Bruemmer F."/>
            <person name="Labrenz M."/>
            <person name="Spormann A.M."/>
            <person name="Op den Camp H."/>
            <person name="Overmann J."/>
            <person name="Amann R."/>
            <person name="Jetten M.S.M."/>
            <person name="Mascher T."/>
            <person name="Medema M.H."/>
            <person name="Devos D.P."/>
            <person name="Kaster A.-K."/>
            <person name="Ovreas L."/>
            <person name="Rohde M."/>
            <person name="Galperin M.Y."/>
            <person name="Jogler C."/>
        </authorList>
    </citation>
    <scope>NUCLEOTIDE SEQUENCE [LARGE SCALE GENOMIC DNA]</scope>
    <source>
        <strain evidence="3 4">Pla175</strain>
    </source>
</reference>
<dbReference type="AlphaFoldDB" id="A0A518D744"/>
<keyword evidence="4" id="KW-1185">Reference proteome</keyword>
<accession>A0A518D744</accession>
<proteinExistence type="predicted"/>
<dbReference type="InterPro" id="IPR037914">
    <property type="entry name" value="SpoVT-AbrB_sf"/>
</dbReference>
<feature type="domain" description="SpoVT-AbrB" evidence="2">
    <location>
        <begin position="4"/>
        <end position="50"/>
    </location>
</feature>
<gene>
    <name evidence="3" type="ORF">Pla175_06590</name>
</gene>
<sequence length="74" mass="8017">MTMLKVTTIDNQLAVVLSPELAAHLNASAGDELLTEVGSNGRILIFSKPIVDSQVKVLNEVMDRRKDALGRLAE</sequence>
<evidence type="ECO:0000259" key="2">
    <source>
        <dbReference type="PROSITE" id="PS51740"/>
    </source>
</evidence>
<dbReference type="PROSITE" id="PS51740">
    <property type="entry name" value="SPOVT_ABRB"/>
    <property type="match status" value="1"/>
</dbReference>
<evidence type="ECO:0000313" key="4">
    <source>
        <dbReference type="Proteomes" id="UP000317429"/>
    </source>
</evidence>
<dbReference type="KEGG" id="pnd:Pla175_06590"/>
<protein>
    <recommendedName>
        <fullName evidence="2">SpoVT-AbrB domain-containing protein</fullName>
    </recommendedName>
</protein>
<name>A0A518D744_9BACT</name>
<dbReference type="RefSeq" id="WP_145281269.1">
    <property type="nucleotide sequence ID" value="NZ_CP036291.1"/>
</dbReference>
<dbReference type="Proteomes" id="UP000317429">
    <property type="component" value="Chromosome"/>
</dbReference>
<evidence type="ECO:0000256" key="1">
    <source>
        <dbReference type="PROSITE-ProRule" id="PRU01076"/>
    </source>
</evidence>
<dbReference type="SUPFAM" id="SSF89447">
    <property type="entry name" value="AbrB/MazE/MraZ-like"/>
    <property type="match status" value="1"/>
</dbReference>